<feature type="transmembrane region" description="Helical" evidence="7">
    <location>
        <begin position="20"/>
        <end position="40"/>
    </location>
</feature>
<evidence type="ECO:0000313" key="9">
    <source>
        <dbReference type="Proteomes" id="UP000326924"/>
    </source>
</evidence>
<keyword evidence="3 7" id="KW-0812">Transmembrane</keyword>
<evidence type="ECO:0000256" key="5">
    <source>
        <dbReference type="ARBA" id="ARBA00023136"/>
    </source>
</evidence>
<dbReference type="InterPro" id="IPR038213">
    <property type="entry name" value="IFI6/IFI27-like_sf"/>
</dbReference>
<name>A0A5J5F2Z6_9PEZI</name>
<evidence type="ECO:0000256" key="6">
    <source>
        <dbReference type="SAM" id="MobiDB-lite"/>
    </source>
</evidence>
<accession>A0A5J5F2Z6</accession>
<evidence type="ECO:0000313" key="8">
    <source>
        <dbReference type="EMBL" id="KAA8910427.1"/>
    </source>
</evidence>
<feature type="compositionally biased region" description="Acidic residues" evidence="6">
    <location>
        <begin position="110"/>
        <end position="122"/>
    </location>
</feature>
<dbReference type="PANTHER" id="PTHR16932">
    <property type="entry name" value="INTERFERON ALPHA-INDUCIBLE PROTEIN 27"/>
    <property type="match status" value="1"/>
</dbReference>
<comment type="caution">
    <text evidence="8">The sequence shown here is derived from an EMBL/GenBank/DDBJ whole genome shotgun (WGS) entry which is preliminary data.</text>
</comment>
<keyword evidence="5 7" id="KW-0472">Membrane</keyword>
<comment type="similarity">
    <text evidence="2">Belongs to the IFI6/IFI27 family.</text>
</comment>
<dbReference type="EMBL" id="VXIS01000046">
    <property type="protein sequence ID" value="KAA8910427.1"/>
    <property type="molecule type" value="Genomic_DNA"/>
</dbReference>
<dbReference type="AlphaFoldDB" id="A0A5J5F2Z6"/>
<dbReference type="Pfam" id="PF06140">
    <property type="entry name" value="Ifi-6-16"/>
    <property type="match status" value="1"/>
</dbReference>
<keyword evidence="4 7" id="KW-1133">Transmembrane helix</keyword>
<protein>
    <submittedName>
        <fullName evidence="8">Uncharacterized protein</fullName>
    </submittedName>
</protein>
<organism evidence="8 9">
    <name type="scientific">Sphaerosporella brunnea</name>
    <dbReference type="NCBI Taxonomy" id="1250544"/>
    <lineage>
        <taxon>Eukaryota</taxon>
        <taxon>Fungi</taxon>
        <taxon>Dikarya</taxon>
        <taxon>Ascomycota</taxon>
        <taxon>Pezizomycotina</taxon>
        <taxon>Pezizomycetes</taxon>
        <taxon>Pezizales</taxon>
        <taxon>Pyronemataceae</taxon>
        <taxon>Sphaerosporella</taxon>
    </lineage>
</organism>
<dbReference type="Proteomes" id="UP000326924">
    <property type="component" value="Unassembled WGS sequence"/>
</dbReference>
<evidence type="ECO:0000256" key="7">
    <source>
        <dbReference type="SAM" id="Phobius"/>
    </source>
</evidence>
<keyword evidence="9" id="KW-1185">Reference proteome</keyword>
<sequence length="145" mass="14211">MSSHLEKVRDYVRENPVKSVVIAAGTTVAIAPAVLIVPVLGTLGFSAGGVVGGSIAAGVQSMIGNVAAGSLFAFCQSAAAGGYGAATIAAAGGSVAAATAAAAGLGSEGEASDGEDEGSDKDDEVRVERYIPAWGSRSYLSFDQS</sequence>
<evidence type="ECO:0000256" key="1">
    <source>
        <dbReference type="ARBA" id="ARBA00004141"/>
    </source>
</evidence>
<evidence type="ECO:0000256" key="2">
    <source>
        <dbReference type="ARBA" id="ARBA00007262"/>
    </source>
</evidence>
<dbReference type="InterPro" id="IPR009311">
    <property type="entry name" value="IFI6/IFI27-like"/>
</dbReference>
<evidence type="ECO:0000256" key="4">
    <source>
        <dbReference type="ARBA" id="ARBA00022989"/>
    </source>
</evidence>
<comment type="subcellular location">
    <subcellularLocation>
        <location evidence="1">Membrane</location>
        <topology evidence="1">Multi-pass membrane protein</topology>
    </subcellularLocation>
</comment>
<proteinExistence type="inferred from homology"/>
<reference evidence="8 9" key="1">
    <citation type="submission" date="2019-09" db="EMBL/GenBank/DDBJ databases">
        <title>Draft genome of the ectomycorrhizal ascomycete Sphaerosporella brunnea.</title>
        <authorList>
            <consortium name="DOE Joint Genome Institute"/>
            <person name="Benucci G.M."/>
            <person name="Marozzi G."/>
            <person name="Antonielli L."/>
            <person name="Sanchez S."/>
            <person name="Marco P."/>
            <person name="Wang X."/>
            <person name="Falini L.B."/>
            <person name="Barry K."/>
            <person name="Haridas S."/>
            <person name="Lipzen A."/>
            <person name="Labutti K."/>
            <person name="Grigoriev I.V."/>
            <person name="Murat C."/>
            <person name="Martin F."/>
            <person name="Albertini E."/>
            <person name="Donnini D."/>
            <person name="Bonito G."/>
        </authorList>
    </citation>
    <scope>NUCLEOTIDE SEQUENCE [LARGE SCALE GENOMIC DNA]</scope>
    <source>
        <strain evidence="8 9">Sb_GMNB300</strain>
    </source>
</reference>
<evidence type="ECO:0000256" key="3">
    <source>
        <dbReference type="ARBA" id="ARBA00022692"/>
    </source>
</evidence>
<dbReference type="PANTHER" id="PTHR16932:SF18">
    <property type="entry name" value="INTERFERON, ALPHA-INDUCIBLE PROTEIN 27-LIKE 2"/>
    <property type="match status" value="1"/>
</dbReference>
<feature type="region of interest" description="Disordered" evidence="6">
    <location>
        <begin position="106"/>
        <end position="125"/>
    </location>
</feature>
<dbReference type="Gene3D" id="6.10.110.10">
    <property type="match status" value="1"/>
</dbReference>
<dbReference type="InParanoid" id="A0A5J5F2Z6"/>
<dbReference type="GO" id="GO:0016020">
    <property type="term" value="C:membrane"/>
    <property type="evidence" value="ECO:0007669"/>
    <property type="project" value="UniProtKB-SubCell"/>
</dbReference>
<gene>
    <name evidence="8" type="ORF">FN846DRAFT_939226</name>
</gene>